<protein>
    <submittedName>
        <fullName evidence="1">Uncharacterized protein</fullName>
    </submittedName>
</protein>
<comment type="caution">
    <text evidence="1">The sequence shown here is derived from an EMBL/GenBank/DDBJ whole genome shotgun (WGS) entry which is preliminary data.</text>
</comment>
<reference evidence="1 2" key="1">
    <citation type="journal article" date="2020" name="Mol. Biol. Evol.">
        <title>Distinct Expression and Methylation Patterns for Genes with Different Fates following a Single Whole-Genome Duplication in Flowering Plants.</title>
        <authorList>
            <person name="Shi T."/>
            <person name="Rahmani R.S."/>
            <person name="Gugger P.F."/>
            <person name="Wang M."/>
            <person name="Li H."/>
            <person name="Zhang Y."/>
            <person name="Li Z."/>
            <person name="Wang Q."/>
            <person name="Van de Peer Y."/>
            <person name="Marchal K."/>
            <person name="Chen J."/>
        </authorList>
    </citation>
    <scope>NUCLEOTIDE SEQUENCE [LARGE SCALE GENOMIC DNA]</scope>
    <source>
        <tissue evidence="1">Leaf</tissue>
    </source>
</reference>
<dbReference type="Proteomes" id="UP000607653">
    <property type="component" value="Unassembled WGS sequence"/>
</dbReference>
<evidence type="ECO:0000313" key="2">
    <source>
        <dbReference type="Proteomes" id="UP000607653"/>
    </source>
</evidence>
<name>A0A822XKE7_NELNU</name>
<accession>A0A822XKE7</accession>
<evidence type="ECO:0000313" key="1">
    <source>
        <dbReference type="EMBL" id="DAD20767.1"/>
    </source>
</evidence>
<sequence length="37" mass="4265">MIISQLLSAFRAFSIHLMGKDGRHHNEESDGYPQIKH</sequence>
<proteinExistence type="predicted"/>
<organism evidence="1 2">
    <name type="scientific">Nelumbo nucifera</name>
    <name type="common">Sacred lotus</name>
    <dbReference type="NCBI Taxonomy" id="4432"/>
    <lineage>
        <taxon>Eukaryota</taxon>
        <taxon>Viridiplantae</taxon>
        <taxon>Streptophyta</taxon>
        <taxon>Embryophyta</taxon>
        <taxon>Tracheophyta</taxon>
        <taxon>Spermatophyta</taxon>
        <taxon>Magnoliopsida</taxon>
        <taxon>Proteales</taxon>
        <taxon>Nelumbonaceae</taxon>
        <taxon>Nelumbo</taxon>
    </lineage>
</organism>
<dbReference type="EMBL" id="DUZY01000001">
    <property type="protein sequence ID" value="DAD20767.1"/>
    <property type="molecule type" value="Genomic_DNA"/>
</dbReference>
<dbReference type="AlphaFoldDB" id="A0A822XKE7"/>
<keyword evidence="2" id="KW-1185">Reference proteome</keyword>
<gene>
    <name evidence="1" type="ORF">HUJ06_022230</name>
</gene>